<sequence>MVLRMCVLLWAREGREEDLRRYEDTVLALLDDHEGTLIQRSRVLRQSPTDPTEIQVIEFAHVAAMDAYMDDPRRTALHDERDAAIADTRILRLDSTD</sequence>
<dbReference type="Proteomes" id="UP001500326">
    <property type="component" value="Unassembled WGS sequence"/>
</dbReference>
<organism evidence="1 2">
    <name type="scientific">Microbacterium pumilum</name>
    <dbReference type="NCBI Taxonomy" id="344165"/>
    <lineage>
        <taxon>Bacteria</taxon>
        <taxon>Bacillati</taxon>
        <taxon>Actinomycetota</taxon>
        <taxon>Actinomycetes</taxon>
        <taxon>Micrococcales</taxon>
        <taxon>Microbacteriaceae</taxon>
        <taxon>Microbacterium</taxon>
    </lineage>
</organism>
<name>A0ABN2RY90_9MICO</name>
<dbReference type="RefSeq" id="WP_344058623.1">
    <property type="nucleotide sequence ID" value="NZ_BAAAOH010000001.1"/>
</dbReference>
<gene>
    <name evidence="1" type="ORF">GCM10009777_07370</name>
</gene>
<reference evidence="1 2" key="1">
    <citation type="journal article" date="2019" name="Int. J. Syst. Evol. Microbiol.">
        <title>The Global Catalogue of Microorganisms (GCM) 10K type strain sequencing project: providing services to taxonomists for standard genome sequencing and annotation.</title>
        <authorList>
            <consortium name="The Broad Institute Genomics Platform"/>
            <consortium name="The Broad Institute Genome Sequencing Center for Infectious Disease"/>
            <person name="Wu L."/>
            <person name="Ma J."/>
        </authorList>
    </citation>
    <scope>NUCLEOTIDE SEQUENCE [LARGE SCALE GENOMIC DNA]</scope>
    <source>
        <strain evidence="1 2">JCM 14902</strain>
    </source>
</reference>
<evidence type="ECO:0000313" key="1">
    <source>
        <dbReference type="EMBL" id="GAA1976903.1"/>
    </source>
</evidence>
<protein>
    <recommendedName>
        <fullName evidence="3">DUF1330 domain-containing protein</fullName>
    </recommendedName>
</protein>
<accession>A0ABN2RY90</accession>
<dbReference type="SUPFAM" id="SSF54909">
    <property type="entry name" value="Dimeric alpha+beta barrel"/>
    <property type="match status" value="1"/>
</dbReference>
<keyword evidence="2" id="KW-1185">Reference proteome</keyword>
<dbReference type="Gene3D" id="3.30.70.100">
    <property type="match status" value="1"/>
</dbReference>
<evidence type="ECO:0008006" key="3">
    <source>
        <dbReference type="Google" id="ProtNLM"/>
    </source>
</evidence>
<proteinExistence type="predicted"/>
<dbReference type="InterPro" id="IPR011008">
    <property type="entry name" value="Dimeric_a/b-barrel"/>
</dbReference>
<evidence type="ECO:0000313" key="2">
    <source>
        <dbReference type="Proteomes" id="UP001500326"/>
    </source>
</evidence>
<dbReference type="EMBL" id="BAAAOH010000001">
    <property type="protein sequence ID" value="GAA1976903.1"/>
    <property type="molecule type" value="Genomic_DNA"/>
</dbReference>
<comment type="caution">
    <text evidence="1">The sequence shown here is derived from an EMBL/GenBank/DDBJ whole genome shotgun (WGS) entry which is preliminary data.</text>
</comment>